<dbReference type="InterPro" id="IPR003783">
    <property type="entry name" value="Regulatory_RecX"/>
</dbReference>
<evidence type="ECO:0000256" key="4">
    <source>
        <dbReference type="ARBA" id="ARBA00022490"/>
    </source>
</evidence>
<dbReference type="STRING" id="568899.SAMN05192534_105138"/>
<evidence type="ECO:0000256" key="2">
    <source>
        <dbReference type="ARBA" id="ARBA00009695"/>
    </source>
</evidence>
<dbReference type="HAMAP" id="MF_01114">
    <property type="entry name" value="RecX"/>
    <property type="match status" value="1"/>
</dbReference>
<evidence type="ECO:0000256" key="1">
    <source>
        <dbReference type="ARBA" id="ARBA00004496"/>
    </source>
</evidence>
<dbReference type="Proteomes" id="UP000199163">
    <property type="component" value="Unassembled WGS sequence"/>
</dbReference>
<dbReference type="Gene3D" id="1.10.10.10">
    <property type="entry name" value="Winged helix-like DNA-binding domain superfamily/Winged helix DNA-binding domain"/>
    <property type="match status" value="4"/>
</dbReference>
<gene>
    <name evidence="5" type="primary">recX</name>
    <name evidence="9" type="ORF">SAMN05192534_105138</name>
</gene>
<dbReference type="GO" id="GO:0006282">
    <property type="term" value="P:regulation of DNA repair"/>
    <property type="evidence" value="ECO:0007669"/>
    <property type="project" value="UniProtKB-UniRule"/>
</dbReference>
<evidence type="ECO:0000259" key="7">
    <source>
        <dbReference type="Pfam" id="PF21981"/>
    </source>
</evidence>
<dbReference type="PANTHER" id="PTHR33602:SF1">
    <property type="entry name" value="REGULATORY PROTEIN RECX FAMILY PROTEIN"/>
    <property type="match status" value="1"/>
</dbReference>
<protein>
    <recommendedName>
        <fullName evidence="3 5">Regulatory protein RecX</fullName>
    </recommendedName>
</protein>
<reference evidence="10" key="1">
    <citation type="submission" date="2016-10" db="EMBL/GenBank/DDBJ databases">
        <authorList>
            <person name="Varghese N."/>
            <person name="Submissions S."/>
        </authorList>
    </citation>
    <scope>NUCLEOTIDE SEQUENCE [LARGE SCALE GENOMIC DNA]</scope>
    <source>
        <strain evidence="10">DSM 21632</strain>
    </source>
</reference>
<sequence length="278" mass="32686">MKISKITVQKKRKDRYNIFTVENQQEQYAFSVDEDVLVKFQLKKGKELQPDEIERILQADQLRKAVNDAVHYLSYSMRTEQQVIEYLLKKEYTNNVISQAMSKIKDYGYTDDTEFAGAFVRTKMKTTDKGPLLIKEELRRKGVSEEKTEKAMEQFTPEQELEAAQRVVQKKAASKKNESLQAMKQRLLQSLRQKGYSNEAAVQAVGKLSVQRSEEEERQAVRVQGEKAKKRWGKKYTGRQLEWKLKEFLYRKGFSMDVIQQYLQEVEQWEDENDGKTI</sequence>
<comment type="similarity">
    <text evidence="2 5">Belongs to the RecX family.</text>
</comment>
<feature type="domain" description="RecX second three-helical" evidence="6">
    <location>
        <begin position="111"/>
        <end position="152"/>
    </location>
</feature>
<dbReference type="InterPro" id="IPR053925">
    <property type="entry name" value="RecX_HTH_3rd"/>
</dbReference>
<name>A0A1G8CCM9_9BACI</name>
<dbReference type="Pfam" id="PF21982">
    <property type="entry name" value="RecX_HTH1"/>
    <property type="match status" value="1"/>
</dbReference>
<feature type="domain" description="RecX third three-helical" evidence="7">
    <location>
        <begin position="158"/>
        <end position="204"/>
    </location>
</feature>
<feature type="domain" description="RecX first three-helical" evidence="8">
    <location>
        <begin position="65"/>
        <end position="102"/>
    </location>
</feature>
<evidence type="ECO:0000259" key="6">
    <source>
        <dbReference type="Pfam" id="PF02631"/>
    </source>
</evidence>
<keyword evidence="4 5" id="KW-0963">Cytoplasm</keyword>
<accession>A0A1G8CCM9</accession>
<feature type="domain" description="RecX third three-helical" evidence="7">
    <location>
        <begin position="216"/>
        <end position="263"/>
    </location>
</feature>
<comment type="function">
    <text evidence="5">Modulates RecA activity.</text>
</comment>
<dbReference type="EMBL" id="FNDK01000005">
    <property type="protein sequence ID" value="SDH43138.1"/>
    <property type="molecule type" value="Genomic_DNA"/>
</dbReference>
<evidence type="ECO:0000313" key="10">
    <source>
        <dbReference type="Proteomes" id="UP000199163"/>
    </source>
</evidence>
<evidence type="ECO:0000313" key="9">
    <source>
        <dbReference type="EMBL" id="SDH43138.1"/>
    </source>
</evidence>
<dbReference type="Pfam" id="PF02631">
    <property type="entry name" value="RecX_HTH2"/>
    <property type="match status" value="1"/>
</dbReference>
<dbReference type="Pfam" id="PF21981">
    <property type="entry name" value="RecX_HTH3"/>
    <property type="match status" value="2"/>
</dbReference>
<evidence type="ECO:0000259" key="8">
    <source>
        <dbReference type="Pfam" id="PF21982"/>
    </source>
</evidence>
<dbReference type="RefSeq" id="WP_091272262.1">
    <property type="nucleotide sequence ID" value="NZ_FNDK01000005.1"/>
</dbReference>
<evidence type="ECO:0000256" key="3">
    <source>
        <dbReference type="ARBA" id="ARBA00018111"/>
    </source>
</evidence>
<dbReference type="OrthoDB" id="5421057at2"/>
<dbReference type="InterPro" id="IPR036388">
    <property type="entry name" value="WH-like_DNA-bd_sf"/>
</dbReference>
<comment type="subcellular location">
    <subcellularLocation>
        <location evidence="1 5">Cytoplasm</location>
    </subcellularLocation>
</comment>
<dbReference type="PANTHER" id="PTHR33602">
    <property type="entry name" value="REGULATORY PROTEIN RECX FAMILY PROTEIN"/>
    <property type="match status" value="1"/>
</dbReference>
<proteinExistence type="inferred from homology"/>
<keyword evidence="10" id="KW-1185">Reference proteome</keyword>
<dbReference type="NCBIfam" id="NF010733">
    <property type="entry name" value="PRK14135.1"/>
    <property type="match status" value="1"/>
</dbReference>
<evidence type="ECO:0000256" key="5">
    <source>
        <dbReference type="HAMAP-Rule" id="MF_01114"/>
    </source>
</evidence>
<dbReference type="AlphaFoldDB" id="A0A1G8CCM9"/>
<dbReference type="InterPro" id="IPR053926">
    <property type="entry name" value="RecX_HTH_1st"/>
</dbReference>
<organism evidence="9 10">
    <name type="scientific">Alteribacillus persepolensis</name>
    <dbReference type="NCBI Taxonomy" id="568899"/>
    <lineage>
        <taxon>Bacteria</taxon>
        <taxon>Bacillati</taxon>
        <taxon>Bacillota</taxon>
        <taxon>Bacilli</taxon>
        <taxon>Bacillales</taxon>
        <taxon>Bacillaceae</taxon>
        <taxon>Alteribacillus</taxon>
    </lineage>
</organism>
<dbReference type="InterPro" id="IPR053924">
    <property type="entry name" value="RecX_HTH_2nd"/>
</dbReference>
<dbReference type="GO" id="GO:0005737">
    <property type="term" value="C:cytoplasm"/>
    <property type="evidence" value="ECO:0007669"/>
    <property type="project" value="UniProtKB-SubCell"/>
</dbReference>